<protein>
    <submittedName>
        <fullName evidence="7">LysE family transporter</fullName>
    </submittedName>
</protein>
<dbReference type="Pfam" id="PF01810">
    <property type="entry name" value="LysE"/>
    <property type="match status" value="1"/>
</dbReference>
<evidence type="ECO:0000256" key="4">
    <source>
        <dbReference type="ARBA" id="ARBA00022989"/>
    </source>
</evidence>
<keyword evidence="2" id="KW-1003">Cell membrane</keyword>
<evidence type="ECO:0000256" key="2">
    <source>
        <dbReference type="ARBA" id="ARBA00022475"/>
    </source>
</evidence>
<evidence type="ECO:0000313" key="7">
    <source>
        <dbReference type="EMBL" id="MBC8333787.1"/>
    </source>
</evidence>
<name>A0A8J6NGN8_9CHLR</name>
<dbReference type="InterPro" id="IPR001123">
    <property type="entry name" value="LeuE-type"/>
</dbReference>
<keyword evidence="4 6" id="KW-1133">Transmembrane helix</keyword>
<dbReference type="GO" id="GO:0015171">
    <property type="term" value="F:amino acid transmembrane transporter activity"/>
    <property type="evidence" value="ECO:0007669"/>
    <property type="project" value="TreeGrafter"/>
</dbReference>
<keyword evidence="3 6" id="KW-0812">Transmembrane</keyword>
<evidence type="ECO:0000256" key="6">
    <source>
        <dbReference type="SAM" id="Phobius"/>
    </source>
</evidence>
<sequence length="202" mass="22188">MIPYILQGLTLGFAAGAQPGPFQTYLITQSLANGWKKTIIAAFAPLVSDGPIILITLLLLRQLPKSLQRGLYVAGGIFILYLAWSSFKQWRAFDESTVDRSQNQTGLWKAALMNLISPGPYIFWSLVSGPIFLKGLSESPSNGFAFMAAFYGTMILLNVVVIIIIGLASQIGERIRRGLLLFASIALSLFGLYQLWLGIMVR</sequence>
<feature type="transmembrane region" description="Helical" evidence="6">
    <location>
        <begin position="38"/>
        <end position="59"/>
    </location>
</feature>
<evidence type="ECO:0000313" key="8">
    <source>
        <dbReference type="Proteomes" id="UP000614469"/>
    </source>
</evidence>
<comment type="caution">
    <text evidence="7">The sequence shown here is derived from an EMBL/GenBank/DDBJ whole genome shotgun (WGS) entry which is preliminary data.</text>
</comment>
<feature type="transmembrane region" description="Helical" evidence="6">
    <location>
        <begin position="71"/>
        <end position="87"/>
    </location>
</feature>
<feature type="transmembrane region" description="Helical" evidence="6">
    <location>
        <begin position="144"/>
        <end position="167"/>
    </location>
</feature>
<dbReference type="PANTHER" id="PTHR30086:SF20">
    <property type="entry name" value="ARGININE EXPORTER PROTEIN ARGO-RELATED"/>
    <property type="match status" value="1"/>
</dbReference>
<evidence type="ECO:0000256" key="1">
    <source>
        <dbReference type="ARBA" id="ARBA00004651"/>
    </source>
</evidence>
<keyword evidence="5 6" id="KW-0472">Membrane</keyword>
<gene>
    <name evidence="7" type="ORF">H8E29_00840</name>
</gene>
<dbReference type="AlphaFoldDB" id="A0A8J6NGN8"/>
<evidence type="ECO:0000256" key="3">
    <source>
        <dbReference type="ARBA" id="ARBA00022692"/>
    </source>
</evidence>
<dbReference type="EMBL" id="JACNJN010000026">
    <property type="protein sequence ID" value="MBC8333787.1"/>
    <property type="molecule type" value="Genomic_DNA"/>
</dbReference>
<dbReference type="GO" id="GO:0005886">
    <property type="term" value="C:plasma membrane"/>
    <property type="evidence" value="ECO:0007669"/>
    <property type="project" value="UniProtKB-SubCell"/>
</dbReference>
<proteinExistence type="predicted"/>
<reference evidence="7 8" key="1">
    <citation type="submission" date="2020-08" db="EMBL/GenBank/DDBJ databases">
        <title>Bridging the membrane lipid divide: bacteria of the FCB group superphylum have the potential to synthesize archaeal ether lipids.</title>
        <authorList>
            <person name="Villanueva L."/>
            <person name="Von Meijenfeldt F.A.B."/>
            <person name="Westbye A.B."/>
            <person name="Yadav S."/>
            <person name="Hopmans E.C."/>
            <person name="Dutilh B.E."/>
            <person name="Sinninghe Damste J.S."/>
        </authorList>
    </citation>
    <scope>NUCLEOTIDE SEQUENCE [LARGE SCALE GENOMIC DNA]</scope>
    <source>
        <strain evidence="7">NIOZ-UU36</strain>
    </source>
</reference>
<accession>A0A8J6NGN8</accession>
<organism evidence="7 8">
    <name type="scientific">Candidatus Desulfolinea nitratireducens</name>
    <dbReference type="NCBI Taxonomy" id="2841698"/>
    <lineage>
        <taxon>Bacteria</taxon>
        <taxon>Bacillati</taxon>
        <taxon>Chloroflexota</taxon>
        <taxon>Anaerolineae</taxon>
        <taxon>Anaerolineales</taxon>
        <taxon>Anaerolineales incertae sedis</taxon>
        <taxon>Candidatus Desulfolinea</taxon>
    </lineage>
</organism>
<comment type="subcellular location">
    <subcellularLocation>
        <location evidence="1">Cell membrane</location>
        <topology evidence="1">Multi-pass membrane protein</topology>
    </subcellularLocation>
</comment>
<feature type="transmembrane region" description="Helical" evidence="6">
    <location>
        <begin position="179"/>
        <end position="199"/>
    </location>
</feature>
<evidence type="ECO:0000256" key="5">
    <source>
        <dbReference type="ARBA" id="ARBA00023136"/>
    </source>
</evidence>
<dbReference type="Proteomes" id="UP000614469">
    <property type="component" value="Unassembled WGS sequence"/>
</dbReference>
<dbReference type="PANTHER" id="PTHR30086">
    <property type="entry name" value="ARGININE EXPORTER PROTEIN ARGO"/>
    <property type="match status" value="1"/>
</dbReference>